<dbReference type="Proteomes" id="UP000319014">
    <property type="component" value="Unassembled WGS sequence"/>
</dbReference>
<dbReference type="Pfam" id="PF00440">
    <property type="entry name" value="TetR_N"/>
    <property type="match status" value="1"/>
</dbReference>
<feature type="DNA-binding region" description="H-T-H motif" evidence="4">
    <location>
        <begin position="44"/>
        <end position="63"/>
    </location>
</feature>
<organism evidence="6 7">
    <name type="scientific">Paracoccus laeviglucosivorans</name>
    <dbReference type="NCBI Taxonomy" id="1197861"/>
    <lineage>
        <taxon>Bacteria</taxon>
        <taxon>Pseudomonadati</taxon>
        <taxon>Pseudomonadota</taxon>
        <taxon>Alphaproteobacteria</taxon>
        <taxon>Rhodobacterales</taxon>
        <taxon>Paracoccaceae</taxon>
        <taxon>Paracoccus</taxon>
    </lineage>
</organism>
<name>A0A521FDP5_9RHOB</name>
<dbReference type="InterPro" id="IPR009057">
    <property type="entry name" value="Homeodomain-like_sf"/>
</dbReference>
<accession>A0A521FDP5</accession>
<dbReference type="PROSITE" id="PS50977">
    <property type="entry name" value="HTH_TETR_2"/>
    <property type="match status" value="1"/>
</dbReference>
<dbReference type="OrthoDB" id="8478851at2"/>
<keyword evidence="7" id="KW-1185">Reference proteome</keyword>
<dbReference type="PROSITE" id="PS01081">
    <property type="entry name" value="HTH_TETR_1"/>
    <property type="match status" value="1"/>
</dbReference>
<evidence type="ECO:0000313" key="7">
    <source>
        <dbReference type="Proteomes" id="UP000319014"/>
    </source>
</evidence>
<proteinExistence type="predicted"/>
<dbReference type="SUPFAM" id="SSF48498">
    <property type="entry name" value="Tetracyclin repressor-like, C-terminal domain"/>
    <property type="match status" value="1"/>
</dbReference>
<dbReference type="InterPro" id="IPR036271">
    <property type="entry name" value="Tet_transcr_reg_TetR-rel_C_sf"/>
</dbReference>
<keyword evidence="2 4" id="KW-0238">DNA-binding</keyword>
<evidence type="ECO:0000256" key="4">
    <source>
        <dbReference type="PROSITE-ProRule" id="PRU00335"/>
    </source>
</evidence>
<dbReference type="Gene3D" id="1.10.10.60">
    <property type="entry name" value="Homeodomain-like"/>
    <property type="match status" value="1"/>
</dbReference>
<keyword evidence="3" id="KW-0804">Transcription</keyword>
<dbReference type="InterPro" id="IPR001647">
    <property type="entry name" value="HTH_TetR"/>
</dbReference>
<dbReference type="Gene3D" id="1.10.357.10">
    <property type="entry name" value="Tetracycline Repressor, domain 2"/>
    <property type="match status" value="1"/>
</dbReference>
<dbReference type="RefSeq" id="WP_142664419.1">
    <property type="nucleotide sequence ID" value="NZ_FXTK01000020.1"/>
</dbReference>
<dbReference type="Pfam" id="PF17932">
    <property type="entry name" value="TetR_C_24"/>
    <property type="match status" value="1"/>
</dbReference>
<evidence type="ECO:0000256" key="3">
    <source>
        <dbReference type="ARBA" id="ARBA00023163"/>
    </source>
</evidence>
<dbReference type="PRINTS" id="PR00455">
    <property type="entry name" value="HTHTETR"/>
</dbReference>
<dbReference type="EMBL" id="FXTK01000020">
    <property type="protein sequence ID" value="SMO93660.1"/>
    <property type="molecule type" value="Genomic_DNA"/>
</dbReference>
<dbReference type="GO" id="GO:0003700">
    <property type="term" value="F:DNA-binding transcription factor activity"/>
    <property type="evidence" value="ECO:0007669"/>
    <property type="project" value="TreeGrafter"/>
</dbReference>
<dbReference type="InterPro" id="IPR023772">
    <property type="entry name" value="DNA-bd_HTH_TetR-type_CS"/>
</dbReference>
<dbReference type="InterPro" id="IPR050109">
    <property type="entry name" value="HTH-type_TetR-like_transc_reg"/>
</dbReference>
<sequence length="214" mass="24230">MSRSTAIKDLPRPADGSDRADNVRRIIYQRATDLFLEKGFTKTSMNEIAAACGVSKPAIYHYFRNKSDLLSTLYADITRDFFTAVEAIAFDKGSAEERLRRLVRHQTIYNIEHHRFLTIFWRERHLIEPEDRKRLAELERGFESWVQRVLTEGQATGEFRRSDVVSAAYGILGMLSSVHRWARYADSSAEAIADNLADMIVGGLLAGQAAEGTT</sequence>
<evidence type="ECO:0000259" key="5">
    <source>
        <dbReference type="PROSITE" id="PS50977"/>
    </source>
</evidence>
<gene>
    <name evidence="6" type="ORF">SAMN06265221_12022</name>
</gene>
<evidence type="ECO:0000313" key="6">
    <source>
        <dbReference type="EMBL" id="SMO93660.1"/>
    </source>
</evidence>
<evidence type="ECO:0000256" key="2">
    <source>
        <dbReference type="ARBA" id="ARBA00023125"/>
    </source>
</evidence>
<dbReference type="FunFam" id="1.10.10.60:FF:000141">
    <property type="entry name" value="TetR family transcriptional regulator"/>
    <property type="match status" value="1"/>
</dbReference>
<dbReference type="InterPro" id="IPR041490">
    <property type="entry name" value="KstR2_TetR_C"/>
</dbReference>
<evidence type="ECO:0000256" key="1">
    <source>
        <dbReference type="ARBA" id="ARBA00023015"/>
    </source>
</evidence>
<dbReference type="PANTHER" id="PTHR30055:SF240">
    <property type="entry name" value="HTH-TYPE TRANSCRIPTIONAL REGULATOR ACRR"/>
    <property type="match status" value="1"/>
</dbReference>
<dbReference type="GO" id="GO:0000976">
    <property type="term" value="F:transcription cis-regulatory region binding"/>
    <property type="evidence" value="ECO:0007669"/>
    <property type="project" value="TreeGrafter"/>
</dbReference>
<dbReference type="AlphaFoldDB" id="A0A521FDP5"/>
<dbReference type="PANTHER" id="PTHR30055">
    <property type="entry name" value="HTH-TYPE TRANSCRIPTIONAL REGULATOR RUTR"/>
    <property type="match status" value="1"/>
</dbReference>
<feature type="domain" description="HTH tetR-type" evidence="5">
    <location>
        <begin position="21"/>
        <end position="81"/>
    </location>
</feature>
<reference evidence="6 7" key="1">
    <citation type="submission" date="2017-05" db="EMBL/GenBank/DDBJ databases">
        <authorList>
            <person name="Varghese N."/>
            <person name="Submissions S."/>
        </authorList>
    </citation>
    <scope>NUCLEOTIDE SEQUENCE [LARGE SCALE GENOMIC DNA]</scope>
    <source>
        <strain evidence="6 7">DSM 100094</strain>
    </source>
</reference>
<keyword evidence="1" id="KW-0805">Transcription regulation</keyword>
<dbReference type="SUPFAM" id="SSF46689">
    <property type="entry name" value="Homeodomain-like"/>
    <property type="match status" value="1"/>
</dbReference>
<protein>
    <submittedName>
        <fullName evidence="6">Transcriptional regulator, TetR family</fullName>
    </submittedName>
</protein>